<evidence type="ECO:0000313" key="3">
    <source>
        <dbReference type="EMBL" id="NKY99809.1"/>
    </source>
</evidence>
<reference evidence="3 4" key="1">
    <citation type="submission" date="2020-04" db="EMBL/GenBank/DDBJ databases">
        <title>MicrobeNet Type strains.</title>
        <authorList>
            <person name="Nicholson A.C."/>
        </authorList>
    </citation>
    <scope>NUCLEOTIDE SEQUENCE [LARGE SCALE GENOMIC DNA]</scope>
    <source>
        <strain evidence="3 4">ATCC 23612</strain>
    </source>
</reference>
<keyword evidence="4" id="KW-1185">Reference proteome</keyword>
<feature type="domain" description="DUF3291" evidence="2">
    <location>
        <begin position="59"/>
        <end position="155"/>
    </location>
</feature>
<sequence>MQFLVQRRHDTVRRTPRHRPNRAREDGPTPRGGWPVLVEARVLRGDRRHLGAFATALRERARRDPGHLEEVHFLDEGDRIRLVSLWRSPGDLRSFVDAAHRDVLAFRAASGAFPEVERTLWWSAAGTPVTPEEAGERAAWLRGHGPGARAFTLSSPVPPPA</sequence>
<evidence type="ECO:0000256" key="1">
    <source>
        <dbReference type="SAM" id="MobiDB-lite"/>
    </source>
</evidence>
<dbReference type="EMBL" id="JAAXPG010000018">
    <property type="protein sequence ID" value="NKY99809.1"/>
    <property type="molecule type" value="Genomic_DNA"/>
</dbReference>
<name>A0A7X6MEV7_9ACTN</name>
<feature type="region of interest" description="Disordered" evidence="1">
    <location>
        <begin position="1"/>
        <end position="32"/>
    </location>
</feature>
<dbReference type="RefSeq" id="WP_061079519.1">
    <property type="nucleotide sequence ID" value="NZ_JAAXPG010000018.1"/>
</dbReference>
<accession>A0A7X6MEV7</accession>
<evidence type="ECO:0000313" key="4">
    <source>
        <dbReference type="Proteomes" id="UP000553209"/>
    </source>
</evidence>
<dbReference type="InterPro" id="IPR021708">
    <property type="entry name" value="DUF3291"/>
</dbReference>
<protein>
    <submittedName>
        <fullName evidence="3">DUF3291 domain-containing protein</fullName>
    </submittedName>
</protein>
<comment type="caution">
    <text evidence="3">The sequence shown here is derived from an EMBL/GenBank/DDBJ whole genome shotgun (WGS) entry which is preliminary data.</text>
</comment>
<dbReference type="AlphaFoldDB" id="A0A7X6MEV7"/>
<dbReference type="Proteomes" id="UP000553209">
    <property type="component" value="Unassembled WGS sequence"/>
</dbReference>
<dbReference type="Pfam" id="PF11695">
    <property type="entry name" value="DUF3291"/>
    <property type="match status" value="1"/>
</dbReference>
<organism evidence="3 4">
    <name type="scientific">Nocardiopsis alborubida</name>
    <dbReference type="NCBI Taxonomy" id="146802"/>
    <lineage>
        <taxon>Bacteria</taxon>
        <taxon>Bacillati</taxon>
        <taxon>Actinomycetota</taxon>
        <taxon>Actinomycetes</taxon>
        <taxon>Streptosporangiales</taxon>
        <taxon>Nocardiopsidaceae</taxon>
        <taxon>Nocardiopsis</taxon>
    </lineage>
</organism>
<proteinExistence type="predicted"/>
<gene>
    <name evidence="3" type="ORF">HGB44_19365</name>
</gene>
<evidence type="ECO:0000259" key="2">
    <source>
        <dbReference type="Pfam" id="PF11695"/>
    </source>
</evidence>